<name>A0A5B7F646_PORTR</name>
<protein>
    <submittedName>
        <fullName evidence="1">Uncharacterized protein</fullName>
    </submittedName>
</protein>
<keyword evidence="2" id="KW-1185">Reference proteome</keyword>
<sequence length="87" mass="9597">MHAGTEEINPLNTMMHFHIHSGDYLESPGKVRLCAPDSEESWLFGCLGHLPSTHTSLPPAVYGLCSEAFVSLTYYFPKAAVEVFAIK</sequence>
<dbReference type="EMBL" id="VSRR010005663">
    <property type="protein sequence ID" value="MPC43040.1"/>
    <property type="molecule type" value="Genomic_DNA"/>
</dbReference>
<evidence type="ECO:0000313" key="1">
    <source>
        <dbReference type="EMBL" id="MPC43040.1"/>
    </source>
</evidence>
<dbReference type="AlphaFoldDB" id="A0A5B7F646"/>
<organism evidence="1 2">
    <name type="scientific">Portunus trituberculatus</name>
    <name type="common">Swimming crab</name>
    <name type="synonym">Neptunus trituberculatus</name>
    <dbReference type="NCBI Taxonomy" id="210409"/>
    <lineage>
        <taxon>Eukaryota</taxon>
        <taxon>Metazoa</taxon>
        <taxon>Ecdysozoa</taxon>
        <taxon>Arthropoda</taxon>
        <taxon>Crustacea</taxon>
        <taxon>Multicrustacea</taxon>
        <taxon>Malacostraca</taxon>
        <taxon>Eumalacostraca</taxon>
        <taxon>Eucarida</taxon>
        <taxon>Decapoda</taxon>
        <taxon>Pleocyemata</taxon>
        <taxon>Brachyura</taxon>
        <taxon>Eubrachyura</taxon>
        <taxon>Portunoidea</taxon>
        <taxon>Portunidae</taxon>
        <taxon>Portuninae</taxon>
        <taxon>Portunus</taxon>
    </lineage>
</organism>
<gene>
    <name evidence="1" type="ORF">E2C01_036676</name>
</gene>
<dbReference type="Proteomes" id="UP000324222">
    <property type="component" value="Unassembled WGS sequence"/>
</dbReference>
<proteinExistence type="predicted"/>
<accession>A0A5B7F646</accession>
<evidence type="ECO:0000313" key="2">
    <source>
        <dbReference type="Proteomes" id="UP000324222"/>
    </source>
</evidence>
<comment type="caution">
    <text evidence="1">The sequence shown here is derived from an EMBL/GenBank/DDBJ whole genome shotgun (WGS) entry which is preliminary data.</text>
</comment>
<reference evidence="1 2" key="1">
    <citation type="submission" date="2019-05" db="EMBL/GenBank/DDBJ databases">
        <title>Another draft genome of Portunus trituberculatus and its Hox gene families provides insights of decapod evolution.</title>
        <authorList>
            <person name="Jeong J.-H."/>
            <person name="Song I."/>
            <person name="Kim S."/>
            <person name="Choi T."/>
            <person name="Kim D."/>
            <person name="Ryu S."/>
            <person name="Kim W."/>
        </authorList>
    </citation>
    <scope>NUCLEOTIDE SEQUENCE [LARGE SCALE GENOMIC DNA]</scope>
    <source>
        <tissue evidence="1">Muscle</tissue>
    </source>
</reference>